<comment type="subcellular location">
    <subcellularLocation>
        <location evidence="1">Membrane</location>
        <topology evidence="1">Multi-pass membrane protein</topology>
    </subcellularLocation>
</comment>
<evidence type="ECO:0000256" key="5">
    <source>
        <dbReference type="ARBA" id="ARBA00022989"/>
    </source>
</evidence>
<feature type="transmembrane region" description="Helical" evidence="7">
    <location>
        <begin position="29"/>
        <end position="50"/>
    </location>
</feature>
<dbReference type="GO" id="GO:0016020">
    <property type="term" value="C:membrane"/>
    <property type="evidence" value="ECO:0007669"/>
    <property type="project" value="UniProtKB-SubCell"/>
</dbReference>
<dbReference type="PANTHER" id="PTHR43840">
    <property type="entry name" value="MITOCHONDRIAL METAL TRANSPORTER 1-RELATED"/>
    <property type="match status" value="1"/>
</dbReference>
<feature type="transmembrane region" description="Helical" evidence="7">
    <location>
        <begin position="205"/>
        <end position="223"/>
    </location>
</feature>
<dbReference type="AlphaFoldDB" id="M5B1N1"/>
<sequence>MIIRQQGYPMINLINKILGKKNISDTSYFYKYVIACNIFNMCFNLTLFFLKIICSYISNSSVIAADAYSDLVDVLSTLISIYALWIAHFDAGKDHPFGHGRLEWLAGALNSILLILIGINTFGSSMKNITGNTTTHYSSLIIVLLLISVLIKFCMWSYNLNVAKKVNSSLMQSIAVDCISDGLMTSCILFSIFLSKFTAIRHADIWMGFIISMFITVSAYRTLRRIANRIVGLDITPRFKNDIENLLKVAPFDFTVYDLVAHDYGLQRMFISMQLVGSAQSESALSYWAHQINIDLYDKYGVQSMIQTDILAPKNLSNIF</sequence>
<keyword evidence="6 7" id="KW-0472">Membrane</keyword>
<evidence type="ECO:0000259" key="8">
    <source>
        <dbReference type="Pfam" id="PF01545"/>
    </source>
</evidence>
<dbReference type="Pfam" id="PF01545">
    <property type="entry name" value="Cation_efflux"/>
    <property type="match status" value="1"/>
</dbReference>
<keyword evidence="5 7" id="KW-1133">Transmembrane helix</keyword>
<dbReference type="NCBIfam" id="TIGR01297">
    <property type="entry name" value="CDF"/>
    <property type="match status" value="1"/>
</dbReference>
<keyword evidence="3" id="KW-0813">Transport</keyword>
<dbReference type="KEGG" id="lbk:LVISKB_P3-0009"/>
<dbReference type="InterPro" id="IPR058533">
    <property type="entry name" value="Cation_efflux_TM"/>
</dbReference>
<dbReference type="PATRIC" id="fig|1001583.3.peg.2448"/>
<dbReference type="EMBL" id="AP012170">
    <property type="protein sequence ID" value="BAN08106.1"/>
    <property type="molecule type" value="Genomic_DNA"/>
</dbReference>
<evidence type="ECO:0000256" key="3">
    <source>
        <dbReference type="ARBA" id="ARBA00022448"/>
    </source>
</evidence>
<dbReference type="InterPro" id="IPR002524">
    <property type="entry name" value="Cation_efflux"/>
</dbReference>
<keyword evidence="9" id="KW-0614">Plasmid</keyword>
<dbReference type="SUPFAM" id="SSF161111">
    <property type="entry name" value="Cation efflux protein transmembrane domain-like"/>
    <property type="match status" value="1"/>
</dbReference>
<accession>M5B1N1</accession>
<feature type="transmembrane region" description="Helical" evidence="7">
    <location>
        <begin position="104"/>
        <end position="123"/>
    </location>
</feature>
<dbReference type="Gene3D" id="1.20.1510.10">
    <property type="entry name" value="Cation efflux protein transmembrane domain"/>
    <property type="match status" value="1"/>
</dbReference>
<feature type="domain" description="Cation efflux protein transmembrane" evidence="8">
    <location>
        <begin position="41"/>
        <end position="224"/>
    </location>
</feature>
<feature type="transmembrane region" description="Helical" evidence="7">
    <location>
        <begin position="71"/>
        <end position="89"/>
    </location>
</feature>
<dbReference type="InterPro" id="IPR027469">
    <property type="entry name" value="Cation_efflux_TMD_sf"/>
</dbReference>
<evidence type="ECO:0000256" key="1">
    <source>
        <dbReference type="ARBA" id="ARBA00004141"/>
    </source>
</evidence>
<geneLocation type="plasmid" evidence="9 10">
    <name>pKB290-3</name>
</geneLocation>
<reference evidence="9 10" key="1">
    <citation type="journal article" date="2013" name="PLoS ONE">
        <title>Genomic Analysis by Deep Sequencing of the Probiotic Lactobacillus brevis KB290 Harboring Nine Plasmids Reveals Genomic Stability.</title>
        <authorList>
            <person name="Fukao M."/>
            <person name="Oshima K."/>
            <person name="Morita H."/>
            <person name="Toh H."/>
            <person name="Suda W."/>
            <person name="Kim S.W."/>
            <person name="Suzuki S."/>
            <person name="Yakabe T."/>
            <person name="Hattori M."/>
            <person name="Yajima N."/>
        </authorList>
    </citation>
    <scope>NUCLEOTIDE SEQUENCE [LARGE SCALE GENOMIC DNA]</scope>
    <source>
        <strain evidence="9 10">KB290</strain>
        <plasmid evidence="9">pKB290-3</plasmid>
    </source>
</reference>
<feature type="transmembrane region" description="Helical" evidence="7">
    <location>
        <begin position="135"/>
        <end position="158"/>
    </location>
</feature>
<protein>
    <submittedName>
        <fullName evidence="9">Cation Diffusion Facilitator family Transporter</fullName>
    </submittedName>
</protein>
<dbReference type="InterPro" id="IPR050291">
    <property type="entry name" value="CDF_Transporter"/>
</dbReference>
<evidence type="ECO:0000256" key="4">
    <source>
        <dbReference type="ARBA" id="ARBA00022692"/>
    </source>
</evidence>
<dbReference type="GO" id="GO:0008324">
    <property type="term" value="F:monoatomic cation transmembrane transporter activity"/>
    <property type="evidence" value="ECO:0007669"/>
    <property type="project" value="InterPro"/>
</dbReference>
<gene>
    <name evidence="9" type="ORF">LVISKB_P3-0009</name>
</gene>
<evidence type="ECO:0000256" key="2">
    <source>
        <dbReference type="ARBA" id="ARBA00008114"/>
    </source>
</evidence>
<dbReference type="Proteomes" id="UP000012042">
    <property type="component" value="Plasmid pKB290-3"/>
</dbReference>
<dbReference type="HOGENOM" id="CLU_013430_3_4_9"/>
<keyword evidence="4 7" id="KW-0812">Transmembrane</keyword>
<dbReference type="PANTHER" id="PTHR43840:SF15">
    <property type="entry name" value="MITOCHONDRIAL METAL TRANSPORTER 1-RELATED"/>
    <property type="match status" value="1"/>
</dbReference>
<evidence type="ECO:0000256" key="7">
    <source>
        <dbReference type="SAM" id="Phobius"/>
    </source>
</evidence>
<evidence type="ECO:0000313" key="10">
    <source>
        <dbReference type="Proteomes" id="UP000012042"/>
    </source>
</evidence>
<comment type="similarity">
    <text evidence="2">Belongs to the cation diffusion facilitator (CDF) transporter (TC 2.A.4) family.</text>
</comment>
<evidence type="ECO:0000313" key="9">
    <source>
        <dbReference type="EMBL" id="BAN08106.1"/>
    </source>
</evidence>
<proteinExistence type="inferred from homology"/>
<name>M5B1N1_LEVBR</name>
<evidence type="ECO:0000256" key="6">
    <source>
        <dbReference type="ARBA" id="ARBA00023136"/>
    </source>
</evidence>
<organism evidence="9 10">
    <name type="scientific">Levilactobacillus brevis KB290</name>
    <dbReference type="NCBI Taxonomy" id="1001583"/>
    <lineage>
        <taxon>Bacteria</taxon>
        <taxon>Bacillati</taxon>
        <taxon>Bacillota</taxon>
        <taxon>Bacilli</taxon>
        <taxon>Lactobacillales</taxon>
        <taxon>Lactobacillaceae</taxon>
        <taxon>Levilactobacillus</taxon>
    </lineage>
</organism>